<feature type="transmembrane region" description="Helical" evidence="9">
    <location>
        <begin position="22"/>
        <end position="43"/>
    </location>
</feature>
<dbReference type="RefSeq" id="WP_377029304.1">
    <property type="nucleotide sequence ID" value="NZ_JBHOMY010000019.1"/>
</dbReference>
<dbReference type="InterPro" id="IPR055348">
    <property type="entry name" value="DctQ"/>
</dbReference>
<evidence type="ECO:0000256" key="7">
    <source>
        <dbReference type="ARBA" id="ARBA00023136"/>
    </source>
</evidence>
<comment type="similarity">
    <text evidence="8 9">Belongs to the TRAP transporter small permease family.</text>
</comment>
<feature type="transmembrane region" description="Helical" evidence="9">
    <location>
        <begin position="153"/>
        <end position="172"/>
    </location>
</feature>
<comment type="caution">
    <text evidence="11">The sequence shown here is derived from an EMBL/GenBank/DDBJ whole genome shotgun (WGS) entry which is preliminary data.</text>
</comment>
<keyword evidence="5 9" id="KW-0812">Transmembrane</keyword>
<keyword evidence="7 9" id="KW-0472">Membrane</keyword>
<evidence type="ECO:0000256" key="8">
    <source>
        <dbReference type="ARBA" id="ARBA00038436"/>
    </source>
</evidence>
<name>A0ABV6Y6A1_9HYPH</name>
<evidence type="ECO:0000313" key="11">
    <source>
        <dbReference type="EMBL" id="MFC1456595.1"/>
    </source>
</evidence>
<organism evidence="11 12">
    <name type="scientific">Microvirga arabica</name>
    <dbReference type="NCBI Taxonomy" id="1128671"/>
    <lineage>
        <taxon>Bacteria</taxon>
        <taxon>Pseudomonadati</taxon>
        <taxon>Pseudomonadota</taxon>
        <taxon>Alphaproteobacteria</taxon>
        <taxon>Hyphomicrobiales</taxon>
        <taxon>Methylobacteriaceae</taxon>
        <taxon>Microvirga</taxon>
    </lineage>
</organism>
<keyword evidence="6 9" id="KW-1133">Transmembrane helix</keyword>
<keyword evidence="4 9" id="KW-0997">Cell inner membrane</keyword>
<proteinExistence type="inferred from homology"/>
<evidence type="ECO:0000256" key="2">
    <source>
        <dbReference type="ARBA" id="ARBA00022448"/>
    </source>
</evidence>
<reference evidence="11 12" key="1">
    <citation type="submission" date="2024-09" db="EMBL/GenBank/DDBJ databases">
        <title>Nodulacao em especies de Leguminosae Basais da Amazonia e Caracterizacao dos Rizobios e Bacterias Associadas aos Nodulos.</title>
        <authorList>
            <person name="Jambeiro I.C.A."/>
            <person name="Lopes I.S."/>
            <person name="Aguiar E.R.G.R."/>
            <person name="Santos A.F.J."/>
            <person name="Dos Santos J.M.F."/>
            <person name="Gross E."/>
        </authorList>
    </citation>
    <scope>NUCLEOTIDE SEQUENCE [LARGE SCALE GENOMIC DNA]</scope>
    <source>
        <strain evidence="11 12">BRUESC1165</strain>
    </source>
</reference>
<comment type="caution">
    <text evidence="9">Lacks conserved residue(s) required for the propagation of feature annotation.</text>
</comment>
<gene>
    <name evidence="11" type="ORF">ACETIH_07685</name>
</gene>
<evidence type="ECO:0000256" key="6">
    <source>
        <dbReference type="ARBA" id="ARBA00022989"/>
    </source>
</evidence>
<protein>
    <recommendedName>
        <fullName evidence="9">TRAP transporter small permease protein</fullName>
    </recommendedName>
</protein>
<accession>A0ABV6Y6A1</accession>
<evidence type="ECO:0000259" key="10">
    <source>
        <dbReference type="Pfam" id="PF04290"/>
    </source>
</evidence>
<sequence length="198" mass="21658">MPPWPVRAVVALSNGLLAIERVAIMSFMGILTLLILINVTTRYAGLPIYWIDESAVYATVWLTFIGASAMTRLRLDFAVTMLTERLSARGQQIARIISTLAVVSFGLGLATMCWLWMDPIGIASAGFDAKGYAGETFNFLYTERTQTLNWPSWIVYLVLPIFAVSMTLHGLANTLEDLGVADRSAFSGFHATVSSGIN</sequence>
<evidence type="ECO:0000256" key="1">
    <source>
        <dbReference type="ARBA" id="ARBA00004429"/>
    </source>
</evidence>
<comment type="subcellular location">
    <subcellularLocation>
        <location evidence="1 9">Cell inner membrane</location>
        <topology evidence="1 9">Multi-pass membrane protein</topology>
    </subcellularLocation>
</comment>
<evidence type="ECO:0000256" key="4">
    <source>
        <dbReference type="ARBA" id="ARBA00022519"/>
    </source>
</evidence>
<dbReference type="EMBL" id="JBHOMY010000019">
    <property type="protein sequence ID" value="MFC1456595.1"/>
    <property type="molecule type" value="Genomic_DNA"/>
</dbReference>
<dbReference type="PANTHER" id="PTHR35011">
    <property type="entry name" value="2,3-DIKETO-L-GULONATE TRAP TRANSPORTER SMALL PERMEASE PROTEIN YIAM"/>
    <property type="match status" value="1"/>
</dbReference>
<comment type="subunit">
    <text evidence="9">The complex comprises the extracytoplasmic solute receptor protein and the two transmembrane proteins.</text>
</comment>
<keyword evidence="12" id="KW-1185">Reference proteome</keyword>
<evidence type="ECO:0000313" key="12">
    <source>
        <dbReference type="Proteomes" id="UP001593940"/>
    </source>
</evidence>
<dbReference type="Pfam" id="PF04290">
    <property type="entry name" value="DctQ"/>
    <property type="match status" value="1"/>
</dbReference>
<evidence type="ECO:0000256" key="3">
    <source>
        <dbReference type="ARBA" id="ARBA00022475"/>
    </source>
</evidence>
<evidence type="ECO:0000256" key="9">
    <source>
        <dbReference type="RuleBase" id="RU369079"/>
    </source>
</evidence>
<evidence type="ECO:0000256" key="5">
    <source>
        <dbReference type="ARBA" id="ARBA00022692"/>
    </source>
</evidence>
<keyword evidence="3" id="KW-1003">Cell membrane</keyword>
<dbReference type="PANTHER" id="PTHR35011:SF2">
    <property type="entry name" value="2,3-DIKETO-L-GULONATE TRAP TRANSPORTER SMALL PERMEASE PROTEIN YIAM"/>
    <property type="match status" value="1"/>
</dbReference>
<keyword evidence="2 9" id="KW-0813">Transport</keyword>
<feature type="domain" description="Tripartite ATP-independent periplasmic transporters DctQ component" evidence="10">
    <location>
        <begin position="31"/>
        <end position="178"/>
    </location>
</feature>
<feature type="transmembrane region" description="Helical" evidence="9">
    <location>
        <begin position="96"/>
        <end position="117"/>
    </location>
</feature>
<dbReference type="Proteomes" id="UP001593940">
    <property type="component" value="Unassembled WGS sequence"/>
</dbReference>
<comment type="function">
    <text evidence="9">Part of the tripartite ATP-independent periplasmic (TRAP) transport system.</text>
</comment>
<dbReference type="InterPro" id="IPR007387">
    <property type="entry name" value="TRAP_DctQ"/>
</dbReference>